<evidence type="ECO:0000256" key="1">
    <source>
        <dbReference type="ARBA" id="ARBA00023002"/>
    </source>
</evidence>
<feature type="domain" description="Pyrroline-5-carboxylate reductase catalytic N-terminal" evidence="2">
    <location>
        <begin position="2"/>
        <end position="86"/>
    </location>
</feature>
<sequence length="205" mass="20692">MRIGVLGSGGMAEALGGRWVAAGHEVLVGGRSPERSRAVAARVGAVAGSPADAVAFGDAVLLAVPAAVAAEVLGPAPGRVVVDCTNSVVPGRFALDEPRAAVRLAERTGAHVVKAFNLCHVGVWRLPSLVFEGRPLGVPLCGDSAAALGVVRELVRSIGCVPVDGGPLERAELLEATTAFAIGLWVGGADVRSIFPPLPEASGLM</sequence>
<dbReference type="SUPFAM" id="SSF51735">
    <property type="entry name" value="NAD(P)-binding Rossmann-fold domains"/>
    <property type="match status" value="1"/>
</dbReference>
<dbReference type="EMBL" id="CP034550">
    <property type="protein sequence ID" value="QFZ19414.1"/>
    <property type="molecule type" value="Genomic_DNA"/>
</dbReference>
<keyword evidence="1" id="KW-0560">Oxidoreductase</keyword>
<dbReference type="KEGG" id="ssyi:EKG83_19990"/>
<evidence type="ECO:0000313" key="3">
    <source>
        <dbReference type="EMBL" id="QFZ19414.1"/>
    </source>
</evidence>
<dbReference type="RefSeq" id="WP_033431650.1">
    <property type="nucleotide sequence ID" value="NZ_CP034550.1"/>
</dbReference>
<dbReference type="PANTHER" id="PTHR14239">
    <property type="entry name" value="DUDULIN-RELATED"/>
    <property type="match status" value="1"/>
</dbReference>
<dbReference type="Gene3D" id="3.40.50.720">
    <property type="entry name" value="NAD(P)-binding Rossmann-like Domain"/>
    <property type="match status" value="1"/>
</dbReference>
<accession>A0A5Q0H0M4</accession>
<dbReference type="OrthoDB" id="5738121at2"/>
<name>A0A5Q0H0M4_SACSY</name>
<evidence type="ECO:0000313" key="4">
    <source>
        <dbReference type="Proteomes" id="UP000325787"/>
    </source>
</evidence>
<dbReference type="InterPro" id="IPR051267">
    <property type="entry name" value="STEAP_metalloreductase"/>
</dbReference>
<dbReference type="Pfam" id="PF03807">
    <property type="entry name" value="F420_oxidored"/>
    <property type="match status" value="1"/>
</dbReference>
<dbReference type="Proteomes" id="UP000325787">
    <property type="component" value="Chromosome"/>
</dbReference>
<reference evidence="4" key="1">
    <citation type="journal article" date="2021" name="Curr. Microbiol.">
        <title>Complete genome of nocamycin-producing strain Saccharothrix syringae NRRL B-16468 reveals the biosynthetic potential for secondary metabolites.</title>
        <authorList>
            <person name="Mo X."/>
            <person name="Yang S."/>
        </authorList>
    </citation>
    <scope>NUCLEOTIDE SEQUENCE [LARGE SCALE GENOMIC DNA]</scope>
    <source>
        <strain evidence="4">ATCC 51364 / DSM 43886 / JCM 6844 / KCTC 9398 / NBRC 14523 / NRRL B-16468 / INA 2240</strain>
    </source>
</reference>
<organism evidence="3 4">
    <name type="scientific">Saccharothrix syringae</name>
    <name type="common">Nocardiopsis syringae</name>
    <dbReference type="NCBI Taxonomy" id="103733"/>
    <lineage>
        <taxon>Bacteria</taxon>
        <taxon>Bacillati</taxon>
        <taxon>Actinomycetota</taxon>
        <taxon>Actinomycetes</taxon>
        <taxon>Pseudonocardiales</taxon>
        <taxon>Pseudonocardiaceae</taxon>
        <taxon>Saccharothrix</taxon>
    </lineage>
</organism>
<keyword evidence="4" id="KW-1185">Reference proteome</keyword>
<protein>
    <submittedName>
        <fullName evidence="3">NADP oxidoreductase</fullName>
    </submittedName>
</protein>
<dbReference type="AlphaFoldDB" id="A0A5Q0H0M4"/>
<proteinExistence type="predicted"/>
<dbReference type="InterPro" id="IPR028939">
    <property type="entry name" value="P5C_Rdtase_cat_N"/>
</dbReference>
<gene>
    <name evidence="3" type="ORF">EKG83_19990</name>
</gene>
<dbReference type="InterPro" id="IPR036291">
    <property type="entry name" value="NAD(P)-bd_dom_sf"/>
</dbReference>
<evidence type="ECO:0000259" key="2">
    <source>
        <dbReference type="Pfam" id="PF03807"/>
    </source>
</evidence>
<dbReference type="GO" id="GO:0016491">
    <property type="term" value="F:oxidoreductase activity"/>
    <property type="evidence" value="ECO:0007669"/>
    <property type="project" value="UniProtKB-KW"/>
</dbReference>